<reference evidence="2 3" key="1">
    <citation type="journal article" date="2016" name="BMC Genomics">
        <title>Type VI secretion systems of human gut Bacteroidales segregate into three genetic architectures, two of which are contained on mobile genetic elements.</title>
        <authorList>
            <person name="Coyne M.J."/>
            <person name="Roelofs K.G."/>
            <person name="Comstock L.E."/>
        </authorList>
    </citation>
    <scope>NUCLEOTIDE SEQUENCE [LARGE SCALE GENOMIC DNA]</scope>
    <source>
        <strain evidence="2 3">CL09T03C01</strain>
    </source>
</reference>
<keyword evidence="1" id="KW-0472">Membrane</keyword>
<evidence type="ECO:0000256" key="1">
    <source>
        <dbReference type="SAM" id="Phobius"/>
    </source>
</evidence>
<dbReference type="AlphaFoldDB" id="A0A108T1H2"/>
<dbReference type="EMBL" id="LRGC01000044">
    <property type="protein sequence ID" value="KWR51595.1"/>
    <property type="molecule type" value="Genomic_DNA"/>
</dbReference>
<evidence type="ECO:0000313" key="3">
    <source>
        <dbReference type="Proteomes" id="UP000056419"/>
    </source>
</evidence>
<keyword evidence="1" id="KW-0812">Transmembrane</keyword>
<dbReference type="Proteomes" id="UP000056419">
    <property type="component" value="Unassembled WGS sequence"/>
</dbReference>
<gene>
    <name evidence="2" type="ORF">AA415_03216</name>
</gene>
<feature type="transmembrane region" description="Helical" evidence="1">
    <location>
        <begin position="6"/>
        <end position="23"/>
    </location>
</feature>
<accession>A0A108T1H2</accession>
<proteinExistence type="predicted"/>
<evidence type="ECO:0000313" key="2">
    <source>
        <dbReference type="EMBL" id="KWR51595.1"/>
    </source>
</evidence>
<organism evidence="2 3">
    <name type="scientific">Bacteroides stercoris</name>
    <dbReference type="NCBI Taxonomy" id="46506"/>
    <lineage>
        <taxon>Bacteria</taxon>
        <taxon>Pseudomonadati</taxon>
        <taxon>Bacteroidota</taxon>
        <taxon>Bacteroidia</taxon>
        <taxon>Bacteroidales</taxon>
        <taxon>Bacteroidaceae</taxon>
        <taxon>Bacteroides</taxon>
    </lineage>
</organism>
<sequence>MDAPSLAVVFPVVGVAVAVSLLRHQVAAIRHLRGLVHGVGDARHVAGVIVGVRHQTLFSLVGDERQARDASVRVGGGVYRASGRVAQSGEPAVAETELYMKPVGVFYACHAPCAAIPHIEAVCEQAVMAVCLVAFFGTAQCHAFRAHVELAARCYRRESDGTAILHAEHRHALVLETFHRAVIAAVYAMAQPALVLRIGVPCPGPFQWKRGREAEVRALVNHCAVDKVHRLEA</sequence>
<protein>
    <submittedName>
        <fullName evidence="2">Uncharacterized protein</fullName>
    </submittedName>
</protein>
<comment type="caution">
    <text evidence="2">The sequence shown here is derived from an EMBL/GenBank/DDBJ whole genome shotgun (WGS) entry which is preliminary data.</text>
</comment>
<keyword evidence="1" id="KW-1133">Transmembrane helix</keyword>
<keyword evidence="3" id="KW-1185">Reference proteome</keyword>
<name>A0A108T1H2_BACSE</name>